<proteinExistence type="predicted"/>
<feature type="non-terminal residue" evidence="1">
    <location>
        <position position="1"/>
    </location>
</feature>
<dbReference type="AlphaFoldDB" id="A0A9N9NZ20"/>
<keyword evidence="2" id="KW-1185">Reference proteome</keyword>
<reference evidence="1" key="1">
    <citation type="submission" date="2021-06" db="EMBL/GenBank/DDBJ databases">
        <authorList>
            <person name="Kallberg Y."/>
            <person name="Tangrot J."/>
            <person name="Rosling A."/>
        </authorList>
    </citation>
    <scope>NUCLEOTIDE SEQUENCE</scope>
    <source>
        <strain evidence="1">IN212</strain>
    </source>
</reference>
<organism evidence="1 2">
    <name type="scientific">Racocetra fulgida</name>
    <dbReference type="NCBI Taxonomy" id="60492"/>
    <lineage>
        <taxon>Eukaryota</taxon>
        <taxon>Fungi</taxon>
        <taxon>Fungi incertae sedis</taxon>
        <taxon>Mucoromycota</taxon>
        <taxon>Glomeromycotina</taxon>
        <taxon>Glomeromycetes</taxon>
        <taxon>Diversisporales</taxon>
        <taxon>Gigasporaceae</taxon>
        <taxon>Racocetra</taxon>
    </lineage>
</organism>
<evidence type="ECO:0000313" key="1">
    <source>
        <dbReference type="EMBL" id="CAG8773331.1"/>
    </source>
</evidence>
<accession>A0A9N9NZ20</accession>
<name>A0A9N9NZ20_9GLOM</name>
<sequence length="44" mass="5343">RHARNIVVDTIAQQKQRELQEKQSKKKERIMKLQMIEKAKIKKL</sequence>
<evidence type="ECO:0000313" key="2">
    <source>
        <dbReference type="Proteomes" id="UP000789396"/>
    </source>
</evidence>
<comment type="caution">
    <text evidence="1">The sequence shown here is derived from an EMBL/GenBank/DDBJ whole genome shotgun (WGS) entry which is preliminary data.</text>
</comment>
<dbReference type="Proteomes" id="UP000789396">
    <property type="component" value="Unassembled WGS sequence"/>
</dbReference>
<gene>
    <name evidence="1" type="ORF">RFULGI_LOCUS15228</name>
</gene>
<dbReference type="EMBL" id="CAJVPZ010047948">
    <property type="protein sequence ID" value="CAG8773331.1"/>
    <property type="molecule type" value="Genomic_DNA"/>
</dbReference>
<protein>
    <submittedName>
        <fullName evidence="1">9875_t:CDS:1</fullName>
    </submittedName>
</protein>